<dbReference type="PANTHER" id="PTHR43321:SF3">
    <property type="entry name" value="GLUTAMATE DECARBOXYLASE"/>
    <property type="match status" value="1"/>
</dbReference>
<dbReference type="SUPFAM" id="SSF53383">
    <property type="entry name" value="PLP-dependent transferases"/>
    <property type="match status" value="1"/>
</dbReference>
<dbReference type="InterPro" id="IPR010107">
    <property type="entry name" value="Glutamate_decarboxylase"/>
</dbReference>
<sequence length="561" mass="62265">MPLSLSIDPDQLIEKAQDEESSHLMSLARGDSIAHSFYSGAHAGRYATAPVPKYHLPDTGVSEEATYQLLKDELLLDGKPSLNLASFVHTWMPDRATQLMTETIGINLCDQDEYPATMAVHARCISILSNLWKAPKDTSKDGKRLAAMGTATTGSSEAIMLGLLAAKRRWQHKRKAEGKDIHNPGPNLVFGSNVQVAVEKFARYFEVEERPVDIDESTHYCLDAKRAMEKVDENTIAVVVILGSTYTGHYEPVEEVAKELDEYEKKTGHNIPIHVDGASGAMVAPFATPDHKWSFDIERVASINTSGHKFGMVYPGVGWIVFRSADLVPDELVFELHYLGSVEYSFGLNFSRPAAPVLGQMFNFINLGHEGYRDTMNNNLKNARLLSRALEISGLFLVISDIHRPVSKVAEAGFKTHTVNEGDAVNYVPGLPVVAFRWTDEFKERNPKLEQRWVQVLLRAKGWIVPNYELSPSLQHVQILRVVVRDSMTESMVDALVHDIITITRQLEGNADSIPVHLAADDNTAESSSSRHHPALKKRNDAHHGRPEGKGDKGRGFSSQC</sequence>
<reference evidence="11" key="1">
    <citation type="submission" date="2023-03" db="EMBL/GenBank/DDBJ databases">
        <title>Mating type loci evolution in Malassezia.</title>
        <authorList>
            <person name="Coelho M.A."/>
        </authorList>
    </citation>
    <scope>NUCLEOTIDE SEQUENCE</scope>
    <source>
        <strain evidence="11">CBS 9431</strain>
    </source>
</reference>
<proteinExistence type="inferred from homology"/>
<comment type="similarity">
    <text evidence="2 8">Belongs to the group II decarboxylase family.</text>
</comment>
<dbReference type="InterPro" id="IPR002129">
    <property type="entry name" value="PyrdxlP-dep_de-COase"/>
</dbReference>
<comment type="cofactor">
    <cofactor evidence="1 7 8">
        <name>pyridoxal 5'-phosphate</name>
        <dbReference type="ChEBI" id="CHEBI:597326"/>
    </cofactor>
</comment>
<evidence type="ECO:0000256" key="10">
    <source>
        <dbReference type="SAM" id="MobiDB-lite"/>
    </source>
</evidence>
<feature type="region of interest" description="Disordered" evidence="10">
    <location>
        <begin position="522"/>
        <end position="561"/>
    </location>
</feature>
<protein>
    <recommendedName>
        <fullName evidence="3 9">Glutamate decarboxylase</fullName>
        <ecNumber evidence="3 9">4.1.1.15</ecNumber>
    </recommendedName>
</protein>
<evidence type="ECO:0000256" key="6">
    <source>
        <dbReference type="ARBA" id="ARBA00048868"/>
    </source>
</evidence>
<dbReference type="GO" id="GO:0004351">
    <property type="term" value="F:glutamate decarboxylase activity"/>
    <property type="evidence" value="ECO:0007669"/>
    <property type="project" value="UniProtKB-EC"/>
</dbReference>
<comment type="catalytic activity">
    <reaction evidence="6 9">
        <text>L-glutamate + H(+) = 4-aminobutanoate + CO2</text>
        <dbReference type="Rhea" id="RHEA:17785"/>
        <dbReference type="ChEBI" id="CHEBI:15378"/>
        <dbReference type="ChEBI" id="CHEBI:16526"/>
        <dbReference type="ChEBI" id="CHEBI:29985"/>
        <dbReference type="ChEBI" id="CHEBI:59888"/>
        <dbReference type="EC" id="4.1.1.15"/>
    </reaction>
</comment>
<dbReference type="InterPro" id="IPR015424">
    <property type="entry name" value="PyrdxlP-dep_Trfase"/>
</dbReference>
<dbReference type="Gene3D" id="4.10.280.50">
    <property type="match status" value="1"/>
</dbReference>
<feature type="compositionally biased region" description="Basic and acidic residues" evidence="10">
    <location>
        <begin position="538"/>
        <end position="555"/>
    </location>
</feature>
<organism evidence="11 12">
    <name type="scientific">Malassezia japonica</name>
    <dbReference type="NCBI Taxonomy" id="223818"/>
    <lineage>
        <taxon>Eukaryota</taxon>
        <taxon>Fungi</taxon>
        <taxon>Dikarya</taxon>
        <taxon>Basidiomycota</taxon>
        <taxon>Ustilaginomycotina</taxon>
        <taxon>Malasseziomycetes</taxon>
        <taxon>Malasseziales</taxon>
        <taxon>Malasseziaceae</taxon>
        <taxon>Malassezia</taxon>
    </lineage>
</organism>
<dbReference type="GO" id="GO:0005829">
    <property type="term" value="C:cytosol"/>
    <property type="evidence" value="ECO:0007669"/>
    <property type="project" value="TreeGrafter"/>
</dbReference>
<dbReference type="GO" id="GO:0030170">
    <property type="term" value="F:pyridoxal phosphate binding"/>
    <property type="evidence" value="ECO:0007669"/>
    <property type="project" value="InterPro"/>
</dbReference>
<evidence type="ECO:0000256" key="5">
    <source>
        <dbReference type="ARBA" id="ARBA00023239"/>
    </source>
</evidence>
<dbReference type="Gene3D" id="3.40.640.10">
    <property type="entry name" value="Type I PLP-dependent aspartate aminotransferase-like (Major domain)"/>
    <property type="match status" value="1"/>
</dbReference>
<dbReference type="PANTHER" id="PTHR43321">
    <property type="entry name" value="GLUTAMATE DECARBOXYLASE"/>
    <property type="match status" value="1"/>
</dbReference>
<dbReference type="NCBIfam" id="TIGR01788">
    <property type="entry name" value="Glu-decarb-GAD"/>
    <property type="match status" value="1"/>
</dbReference>
<evidence type="ECO:0000256" key="9">
    <source>
        <dbReference type="RuleBase" id="RU361171"/>
    </source>
</evidence>
<name>A0AAF0EZ50_9BASI</name>
<evidence type="ECO:0000256" key="1">
    <source>
        <dbReference type="ARBA" id="ARBA00001933"/>
    </source>
</evidence>
<dbReference type="AlphaFoldDB" id="A0AAF0EZ50"/>
<evidence type="ECO:0000256" key="8">
    <source>
        <dbReference type="RuleBase" id="RU000382"/>
    </source>
</evidence>
<keyword evidence="12" id="KW-1185">Reference proteome</keyword>
<feature type="modified residue" description="N6-(pyridoxal phosphate)lysine" evidence="7">
    <location>
        <position position="309"/>
    </location>
</feature>
<dbReference type="EC" id="4.1.1.15" evidence="3 9"/>
<dbReference type="GO" id="GO:0006538">
    <property type="term" value="P:L-glutamate catabolic process"/>
    <property type="evidence" value="ECO:0007669"/>
    <property type="project" value="TreeGrafter"/>
</dbReference>
<dbReference type="Proteomes" id="UP001217754">
    <property type="component" value="Chromosome 1"/>
</dbReference>
<dbReference type="Gene3D" id="3.90.1150.160">
    <property type="match status" value="1"/>
</dbReference>
<evidence type="ECO:0000256" key="4">
    <source>
        <dbReference type="ARBA" id="ARBA00022898"/>
    </source>
</evidence>
<accession>A0AAF0EZ50</accession>
<evidence type="ECO:0000313" key="11">
    <source>
        <dbReference type="EMBL" id="WFD37884.1"/>
    </source>
</evidence>
<keyword evidence="4 7" id="KW-0663">Pyridoxal phosphate</keyword>
<keyword evidence="5 8" id="KW-0456">Lyase</keyword>
<evidence type="ECO:0000313" key="12">
    <source>
        <dbReference type="Proteomes" id="UP001217754"/>
    </source>
</evidence>
<evidence type="ECO:0000256" key="3">
    <source>
        <dbReference type="ARBA" id="ARBA00012421"/>
    </source>
</evidence>
<dbReference type="GeneID" id="85224480"/>
<evidence type="ECO:0000256" key="2">
    <source>
        <dbReference type="ARBA" id="ARBA00009533"/>
    </source>
</evidence>
<dbReference type="InterPro" id="IPR015421">
    <property type="entry name" value="PyrdxlP-dep_Trfase_major"/>
</dbReference>
<gene>
    <name evidence="11" type="primary">GAD1</name>
    <name evidence="11" type="ORF">MJAP1_000831</name>
</gene>
<evidence type="ECO:0000256" key="7">
    <source>
        <dbReference type="PIRSR" id="PIRSR602129-50"/>
    </source>
</evidence>
<keyword evidence="9" id="KW-0210">Decarboxylase</keyword>
<dbReference type="EMBL" id="CP119958">
    <property type="protein sequence ID" value="WFD37884.1"/>
    <property type="molecule type" value="Genomic_DNA"/>
</dbReference>
<dbReference type="RefSeq" id="XP_060120781.1">
    <property type="nucleotide sequence ID" value="XM_060264798.1"/>
</dbReference>
<dbReference type="FunFam" id="3.40.640.10:FF:000017">
    <property type="entry name" value="Glutamate decarboxylase"/>
    <property type="match status" value="1"/>
</dbReference>
<dbReference type="FunFam" id="4.10.280.50:FF:000001">
    <property type="entry name" value="Glutamate decarboxylase"/>
    <property type="match status" value="1"/>
</dbReference>
<dbReference type="Pfam" id="PF00282">
    <property type="entry name" value="Pyridoxal_deC"/>
    <property type="match status" value="1"/>
</dbReference>